<protein>
    <recommendedName>
        <fullName evidence="12">Cytochrome P450 oxidoreductase</fullName>
    </recommendedName>
</protein>
<dbReference type="STRING" id="1182545.A0A072P3M3"/>
<dbReference type="GO" id="GO:0004497">
    <property type="term" value="F:monooxygenase activity"/>
    <property type="evidence" value="ECO:0007669"/>
    <property type="project" value="UniProtKB-KW"/>
</dbReference>
<evidence type="ECO:0000256" key="8">
    <source>
        <dbReference type="RuleBase" id="RU000461"/>
    </source>
</evidence>
<keyword evidence="9" id="KW-1133">Transmembrane helix</keyword>
<comment type="similarity">
    <text evidence="2 8">Belongs to the cytochrome P450 family.</text>
</comment>
<keyword evidence="4 8" id="KW-0560">Oxidoreductase</keyword>
<evidence type="ECO:0000256" key="5">
    <source>
        <dbReference type="ARBA" id="ARBA00023004"/>
    </source>
</evidence>
<comment type="caution">
    <text evidence="10">The sequence shown here is derived from an EMBL/GenBank/DDBJ whole genome shotgun (WGS) entry which is preliminary data.</text>
</comment>
<evidence type="ECO:0000256" key="1">
    <source>
        <dbReference type="ARBA" id="ARBA00001971"/>
    </source>
</evidence>
<dbReference type="Gene3D" id="1.10.630.10">
    <property type="entry name" value="Cytochrome P450"/>
    <property type="match status" value="1"/>
</dbReference>
<dbReference type="HOGENOM" id="CLU_001570_14_0_1"/>
<dbReference type="PROSITE" id="PS00086">
    <property type="entry name" value="CYTOCHROME_P450"/>
    <property type="match status" value="1"/>
</dbReference>
<feature type="transmembrane region" description="Helical" evidence="9">
    <location>
        <begin position="12"/>
        <end position="33"/>
    </location>
</feature>
<dbReference type="Pfam" id="PF00067">
    <property type="entry name" value="p450"/>
    <property type="match status" value="1"/>
</dbReference>
<evidence type="ECO:0000256" key="3">
    <source>
        <dbReference type="ARBA" id="ARBA00022723"/>
    </source>
</evidence>
<keyword evidence="6 8" id="KW-0503">Monooxygenase</keyword>
<evidence type="ECO:0000313" key="10">
    <source>
        <dbReference type="EMBL" id="KEF53868.1"/>
    </source>
</evidence>
<dbReference type="GO" id="GO:0016705">
    <property type="term" value="F:oxidoreductase activity, acting on paired donors, with incorporation or reduction of molecular oxygen"/>
    <property type="evidence" value="ECO:0007669"/>
    <property type="project" value="InterPro"/>
</dbReference>
<keyword evidence="7 8" id="KW-0349">Heme</keyword>
<dbReference type="InterPro" id="IPR050121">
    <property type="entry name" value="Cytochrome_P450_monoxygenase"/>
</dbReference>
<dbReference type="VEuPathDB" id="FungiDB:A1O9_10270"/>
<dbReference type="InterPro" id="IPR001128">
    <property type="entry name" value="Cyt_P450"/>
</dbReference>
<dbReference type="PANTHER" id="PTHR24305:SF232">
    <property type="entry name" value="P450, PUTATIVE (EUROFUNG)-RELATED"/>
    <property type="match status" value="1"/>
</dbReference>
<feature type="binding site" description="axial binding residue" evidence="7">
    <location>
        <position position="453"/>
    </location>
    <ligand>
        <name>heme</name>
        <dbReference type="ChEBI" id="CHEBI:30413"/>
    </ligand>
    <ligandPart>
        <name>Fe</name>
        <dbReference type="ChEBI" id="CHEBI:18248"/>
    </ligandPart>
</feature>
<proteinExistence type="inferred from homology"/>
<evidence type="ECO:0000256" key="2">
    <source>
        <dbReference type="ARBA" id="ARBA00010617"/>
    </source>
</evidence>
<keyword evidence="11" id="KW-1185">Reference proteome</keyword>
<dbReference type="InterPro" id="IPR036396">
    <property type="entry name" value="Cyt_P450_sf"/>
</dbReference>
<dbReference type="OrthoDB" id="3934656at2759"/>
<keyword evidence="3 7" id="KW-0479">Metal-binding</keyword>
<evidence type="ECO:0008006" key="12">
    <source>
        <dbReference type="Google" id="ProtNLM"/>
    </source>
</evidence>
<gene>
    <name evidence="10" type="ORF">A1O9_10270</name>
</gene>
<name>A0A072P3M3_9EURO</name>
<dbReference type="EMBL" id="AMGV01000012">
    <property type="protein sequence ID" value="KEF53868.1"/>
    <property type="molecule type" value="Genomic_DNA"/>
</dbReference>
<dbReference type="FunFam" id="1.10.630.10:FF:000050">
    <property type="entry name" value="Cytochrome P450 monooxygenase"/>
    <property type="match status" value="1"/>
</dbReference>
<evidence type="ECO:0000256" key="6">
    <source>
        <dbReference type="ARBA" id="ARBA00023033"/>
    </source>
</evidence>
<dbReference type="InterPro" id="IPR002401">
    <property type="entry name" value="Cyt_P450_E_grp-I"/>
</dbReference>
<accession>A0A072P3M3</accession>
<keyword evidence="5 7" id="KW-0408">Iron</keyword>
<dbReference type="SUPFAM" id="SSF48264">
    <property type="entry name" value="Cytochrome P450"/>
    <property type="match status" value="1"/>
</dbReference>
<evidence type="ECO:0000256" key="4">
    <source>
        <dbReference type="ARBA" id="ARBA00023002"/>
    </source>
</evidence>
<keyword evidence="9" id="KW-0812">Transmembrane</keyword>
<organism evidence="10 11">
    <name type="scientific">Exophiala aquamarina CBS 119918</name>
    <dbReference type="NCBI Taxonomy" id="1182545"/>
    <lineage>
        <taxon>Eukaryota</taxon>
        <taxon>Fungi</taxon>
        <taxon>Dikarya</taxon>
        <taxon>Ascomycota</taxon>
        <taxon>Pezizomycotina</taxon>
        <taxon>Eurotiomycetes</taxon>
        <taxon>Chaetothyriomycetidae</taxon>
        <taxon>Chaetothyriales</taxon>
        <taxon>Herpotrichiellaceae</taxon>
        <taxon>Exophiala</taxon>
    </lineage>
</organism>
<evidence type="ECO:0000256" key="9">
    <source>
        <dbReference type="SAM" id="Phobius"/>
    </source>
</evidence>
<dbReference type="PRINTS" id="PR00385">
    <property type="entry name" value="P450"/>
</dbReference>
<comment type="cofactor">
    <cofactor evidence="1 7">
        <name>heme</name>
        <dbReference type="ChEBI" id="CHEBI:30413"/>
    </cofactor>
</comment>
<dbReference type="PANTHER" id="PTHR24305">
    <property type="entry name" value="CYTOCHROME P450"/>
    <property type="match status" value="1"/>
</dbReference>
<dbReference type="GO" id="GO:0005506">
    <property type="term" value="F:iron ion binding"/>
    <property type="evidence" value="ECO:0007669"/>
    <property type="project" value="InterPro"/>
</dbReference>
<dbReference type="CDD" id="cd11060">
    <property type="entry name" value="CYP57A1-like"/>
    <property type="match status" value="1"/>
</dbReference>
<dbReference type="InterPro" id="IPR017972">
    <property type="entry name" value="Cyt_P450_CS"/>
</dbReference>
<dbReference type="GeneID" id="25285174"/>
<dbReference type="AlphaFoldDB" id="A0A072P3M3"/>
<dbReference type="PRINTS" id="PR00463">
    <property type="entry name" value="EP450I"/>
</dbReference>
<sequence length="508" mass="57991">MSQYEILPLDLLHSPLLSLLKGLPLLAFAFLLARCIKRRYFSKLYSIPGPFTASITRAWRVREVYNGHVEKTEIELHKKYGPLVRTGPNEVITNDPKALEVFYGIGSKFPKAYFYRAFAQPDVWGINAFSALDNATHSRLARYISAAFSMTSIVELELYVDNSLAYFIGKLEEFAKSGVHVNMSQWFQWYAFDVVGELTLSTRFGFMEKGVDIDGTTKVIDFFNGYATFVGQAFPYHWLLLGNPLVRMFLKAPAGVLIEVSKFTAAEVKARQGRPTNRRDMLSRFLKAHEKHPAEFPMDDVLRTCSMTLTAGSDTTGIALSATLYHVLKNPKVYAKLKDEIDQAIDNRKVSTPSKFREIQELPYLQAVLKEAMRFHPSVADILPRVVSEGGCTIAGRFLPPGTRVGVNPYVLHRDKDIFGDDADDFRPERWLERDEKLMQRYMLQFGQGSRICVGRHISILELNKTLVEVIRNFNIELTDPNYEMTSTNRWFLKPHTLPCVFKRRVLS</sequence>
<dbReference type="GO" id="GO:0020037">
    <property type="term" value="F:heme binding"/>
    <property type="evidence" value="ECO:0007669"/>
    <property type="project" value="InterPro"/>
</dbReference>
<reference evidence="10 11" key="1">
    <citation type="submission" date="2013-03" db="EMBL/GenBank/DDBJ databases">
        <title>The Genome Sequence of Exophiala aquamarina CBS 119918.</title>
        <authorList>
            <consortium name="The Broad Institute Genomics Platform"/>
            <person name="Cuomo C."/>
            <person name="de Hoog S."/>
            <person name="Gorbushina A."/>
            <person name="Walker B."/>
            <person name="Young S.K."/>
            <person name="Zeng Q."/>
            <person name="Gargeya S."/>
            <person name="Fitzgerald M."/>
            <person name="Haas B."/>
            <person name="Abouelleil A."/>
            <person name="Allen A.W."/>
            <person name="Alvarado L."/>
            <person name="Arachchi H.M."/>
            <person name="Berlin A.M."/>
            <person name="Chapman S.B."/>
            <person name="Gainer-Dewar J."/>
            <person name="Goldberg J."/>
            <person name="Griggs A."/>
            <person name="Gujja S."/>
            <person name="Hansen M."/>
            <person name="Howarth C."/>
            <person name="Imamovic A."/>
            <person name="Ireland A."/>
            <person name="Larimer J."/>
            <person name="McCowan C."/>
            <person name="Murphy C."/>
            <person name="Pearson M."/>
            <person name="Poon T.W."/>
            <person name="Priest M."/>
            <person name="Roberts A."/>
            <person name="Saif S."/>
            <person name="Shea T."/>
            <person name="Sisk P."/>
            <person name="Sykes S."/>
            <person name="Wortman J."/>
            <person name="Nusbaum C."/>
            <person name="Birren B."/>
        </authorList>
    </citation>
    <scope>NUCLEOTIDE SEQUENCE [LARGE SCALE GENOMIC DNA]</scope>
    <source>
        <strain evidence="10 11">CBS 119918</strain>
    </source>
</reference>
<evidence type="ECO:0000256" key="7">
    <source>
        <dbReference type="PIRSR" id="PIRSR602401-1"/>
    </source>
</evidence>
<dbReference type="RefSeq" id="XP_013256458.1">
    <property type="nucleotide sequence ID" value="XM_013401004.1"/>
</dbReference>
<evidence type="ECO:0000313" key="11">
    <source>
        <dbReference type="Proteomes" id="UP000027920"/>
    </source>
</evidence>
<dbReference type="Proteomes" id="UP000027920">
    <property type="component" value="Unassembled WGS sequence"/>
</dbReference>
<keyword evidence="9" id="KW-0472">Membrane</keyword>